<dbReference type="GO" id="GO:0009099">
    <property type="term" value="P:L-valine biosynthetic process"/>
    <property type="evidence" value="ECO:0007669"/>
    <property type="project" value="TreeGrafter"/>
</dbReference>
<dbReference type="InterPro" id="IPR029061">
    <property type="entry name" value="THDP-binding"/>
</dbReference>
<dbReference type="Gene3D" id="3.40.50.970">
    <property type="match status" value="2"/>
</dbReference>
<evidence type="ECO:0000256" key="7">
    <source>
        <dbReference type="HAMAP-Rule" id="MF_01669"/>
    </source>
</evidence>
<dbReference type="InterPro" id="IPR045229">
    <property type="entry name" value="TPP_enz"/>
</dbReference>
<dbReference type="UniPathway" id="UPA00076">
    <property type="reaction ID" value="UER00145"/>
</dbReference>
<dbReference type="GO" id="GO:0019310">
    <property type="term" value="P:inositol catabolic process"/>
    <property type="evidence" value="ECO:0007669"/>
    <property type="project" value="UniProtKB-UniRule"/>
</dbReference>
<dbReference type="NCBIfam" id="TIGR04377">
    <property type="entry name" value="myo_inos_iolD"/>
    <property type="match status" value="1"/>
</dbReference>
<keyword evidence="12" id="KW-1185">Reference proteome</keyword>
<organism evidence="11 12">
    <name type="scientific">Gracilibacillus orientalis</name>
    <dbReference type="NCBI Taxonomy" id="334253"/>
    <lineage>
        <taxon>Bacteria</taxon>
        <taxon>Bacillati</taxon>
        <taxon>Bacillota</taxon>
        <taxon>Bacilli</taxon>
        <taxon>Bacillales</taxon>
        <taxon>Bacillaceae</taxon>
        <taxon>Gracilibacillus</taxon>
    </lineage>
</organism>
<reference evidence="12" key="1">
    <citation type="submission" date="2016-10" db="EMBL/GenBank/DDBJ databases">
        <authorList>
            <person name="Varghese N."/>
            <person name="Submissions S."/>
        </authorList>
    </citation>
    <scope>NUCLEOTIDE SEQUENCE [LARGE SCALE GENOMIC DNA]</scope>
    <source>
        <strain evidence="12">CGMCC 1.4250</strain>
    </source>
</reference>
<dbReference type="GO" id="GO:0102481">
    <property type="term" value="F:3D-(3,5/4)-trihydroxycyclohexane-1,2-dione hydrolase activity"/>
    <property type="evidence" value="ECO:0007669"/>
    <property type="project" value="UniProtKB-EC"/>
</dbReference>
<keyword evidence="2 7" id="KW-0479">Metal-binding</keyword>
<dbReference type="PANTHER" id="PTHR18968">
    <property type="entry name" value="THIAMINE PYROPHOSPHATE ENZYMES"/>
    <property type="match status" value="1"/>
</dbReference>
<comment type="cofactor">
    <cofactor evidence="7">
        <name>Mg(2+)</name>
        <dbReference type="ChEBI" id="CHEBI:18420"/>
    </cofactor>
    <text evidence="7">Binds 1 Mg(2+) ion per subunit.</text>
</comment>
<feature type="region of interest" description="Thiamine pyrophosphate binding" evidence="7">
    <location>
        <begin position="442"/>
        <end position="522"/>
    </location>
</feature>
<feature type="domain" description="Thiamine pyrophosphate enzyme TPP-binding" evidence="9">
    <location>
        <begin position="441"/>
        <end position="591"/>
    </location>
</feature>
<dbReference type="GO" id="GO:0050660">
    <property type="term" value="F:flavin adenine dinucleotide binding"/>
    <property type="evidence" value="ECO:0007669"/>
    <property type="project" value="TreeGrafter"/>
</dbReference>
<evidence type="ECO:0000256" key="5">
    <source>
        <dbReference type="ARBA" id="ARBA00023027"/>
    </source>
</evidence>
<keyword evidence="3 7" id="KW-0378">Hydrolase</keyword>
<dbReference type="GO" id="GO:0030976">
    <property type="term" value="F:thiamine pyrophosphate binding"/>
    <property type="evidence" value="ECO:0007669"/>
    <property type="project" value="UniProtKB-UniRule"/>
</dbReference>
<dbReference type="CDD" id="cd07035">
    <property type="entry name" value="TPP_PYR_POX_like"/>
    <property type="match status" value="1"/>
</dbReference>
<comment type="function">
    <text evidence="7">Involved in the cleavage of the C1-C2 bond of 3D-(3,5/4)-trihydroxycyclohexane-1,2-dione (THcHDO) to yield 5-deoxy-glucuronate (5DG).</text>
</comment>
<dbReference type="SUPFAM" id="SSF52467">
    <property type="entry name" value="DHS-like NAD/FAD-binding domain"/>
    <property type="match status" value="1"/>
</dbReference>
<dbReference type="STRING" id="334253.SAMN04487943_10134"/>
<gene>
    <name evidence="7" type="primary">iolD</name>
    <name evidence="11" type="ORF">SAMN04487943_10134</name>
</gene>
<dbReference type="InterPro" id="IPR030817">
    <property type="entry name" value="Myo_inos_IolD"/>
</dbReference>
<evidence type="ECO:0000256" key="2">
    <source>
        <dbReference type="ARBA" id="ARBA00022723"/>
    </source>
</evidence>
<evidence type="ECO:0000256" key="4">
    <source>
        <dbReference type="ARBA" id="ARBA00022842"/>
    </source>
</evidence>
<feature type="domain" description="Thiamine pyrophosphate enzyme central" evidence="8">
    <location>
        <begin position="221"/>
        <end position="354"/>
    </location>
</feature>
<comment type="similarity">
    <text evidence="1 7">Belongs to the TPP enzyme family.</text>
</comment>
<feature type="domain" description="Thiamine pyrophosphate enzyme N-terminal TPP-binding" evidence="10">
    <location>
        <begin position="32"/>
        <end position="132"/>
    </location>
</feature>
<feature type="binding site" evidence="7">
    <location>
        <position position="493"/>
    </location>
    <ligand>
        <name>Mg(2+)</name>
        <dbReference type="ChEBI" id="CHEBI:18420"/>
    </ligand>
</feature>
<evidence type="ECO:0000259" key="9">
    <source>
        <dbReference type="Pfam" id="PF02775"/>
    </source>
</evidence>
<comment type="pathway">
    <text evidence="7">Polyol metabolism; myo-inositol degradation into acetyl-CoA; acetyl-CoA from myo-inositol: step 3/7.</text>
</comment>
<proteinExistence type="inferred from homology"/>
<accession>A0A1I4GVV4</accession>
<evidence type="ECO:0000259" key="8">
    <source>
        <dbReference type="Pfam" id="PF00205"/>
    </source>
</evidence>
<dbReference type="AlphaFoldDB" id="A0A1I4GVV4"/>
<dbReference type="InterPro" id="IPR012000">
    <property type="entry name" value="Thiamin_PyroP_enz_cen_dom"/>
</dbReference>
<comment type="cofactor">
    <cofactor evidence="7">
        <name>thiamine diphosphate</name>
        <dbReference type="ChEBI" id="CHEBI:58937"/>
    </cofactor>
    <text evidence="7">Binds 1 thiamine pyrophosphate per subunit.</text>
</comment>
<comment type="catalytic activity">
    <reaction evidence="7">
        <text>3D-3,5/4-trihydroxycyclohexane-1,2-dione + H2O = 5-deoxy-D-glucuronate + H(+)</text>
        <dbReference type="Rhea" id="RHEA:25836"/>
        <dbReference type="ChEBI" id="CHEBI:15377"/>
        <dbReference type="ChEBI" id="CHEBI:15378"/>
        <dbReference type="ChEBI" id="CHEBI:28446"/>
        <dbReference type="ChEBI" id="CHEBI:58852"/>
        <dbReference type="EC" id="3.7.1.22"/>
    </reaction>
</comment>
<sequence>MGKTIRLTTAQALVRFLNNQYIHVDGEEFPFVEGVFTIFGHGNVLGIGQALEQESNQLNIYQGKNEQGMAHAAIAYSKQKLRQKIFAVTTSIGPGSANLTAAAGTALANNIPVLFLPGDTFASKQPDPVLQQVEHETSSNITTNDALKAVSRYWDRVVRPEQLMSSMIRAFDVLTDPAKAGPVTISIAQDVEGEAYDYDGSFFEKRVHYLDRKEPTSRELEGAISLIKSSKKPLILIGGGAKYSQARESLIQLSEQYDIPLVETQAGKATVESTFDNNLGGLGVTGTLAANKAAKQADLIIGVGTRYTDFSTSSKTAFNLEEAKFLNINVSRMHAYKLDGFQVVADAKATLEKILLGLDDYQSEFGEQIKDWKTQWNQELARLGNIAFNKTTFDPEVKDHFNQEILNEYAEAFQSNLTQTAALATINHTIDPESVVVTSSGSLPGDMQRMWKAKTPNTYNVEYGYSCMGYEVSGALGAKIAEPYKEVYSMVGDGSFLLLHSEFVTAIQYNQKINIMLFDNAGFGCINNLQMSNGSGSYQTEFRDVNNEILNIDYAKIGEAYGAKVYRAHSIEELKEAIIDAKRQPHSTLIEMKILPKTMTDGYESWWNVGVAEVANDVKVTKASEERAKVLNQHAKQY</sequence>
<dbReference type="GO" id="GO:0005948">
    <property type="term" value="C:acetolactate synthase complex"/>
    <property type="evidence" value="ECO:0007669"/>
    <property type="project" value="TreeGrafter"/>
</dbReference>
<protein>
    <recommendedName>
        <fullName evidence="7">3D-(3,5/4)-trihydroxycyclohexane-1,2-dione hydrolase</fullName>
        <shortName evidence="7">THcHDO hydrolase</shortName>
        <ecNumber evidence="7">3.7.1.22</ecNumber>
    </recommendedName>
</protein>
<dbReference type="Pfam" id="PF02775">
    <property type="entry name" value="TPP_enzyme_C"/>
    <property type="match status" value="1"/>
</dbReference>
<dbReference type="EC" id="3.7.1.22" evidence="7"/>
<dbReference type="CDD" id="cd02003">
    <property type="entry name" value="TPP_IolD"/>
    <property type="match status" value="1"/>
</dbReference>
<evidence type="ECO:0000259" key="10">
    <source>
        <dbReference type="Pfam" id="PF02776"/>
    </source>
</evidence>
<dbReference type="Gene3D" id="3.40.50.1220">
    <property type="entry name" value="TPP-binding domain"/>
    <property type="match status" value="1"/>
</dbReference>
<dbReference type="OrthoDB" id="4494979at2"/>
<dbReference type="InterPro" id="IPR000399">
    <property type="entry name" value="TPP-bd_CS"/>
</dbReference>
<dbReference type="Pfam" id="PF00205">
    <property type="entry name" value="TPP_enzyme_M"/>
    <property type="match status" value="1"/>
</dbReference>
<evidence type="ECO:0000256" key="3">
    <source>
        <dbReference type="ARBA" id="ARBA00022801"/>
    </source>
</evidence>
<feature type="binding site" evidence="7">
    <location>
        <position position="66"/>
    </location>
    <ligand>
        <name>thiamine diphosphate</name>
        <dbReference type="ChEBI" id="CHEBI:58937"/>
    </ligand>
</feature>
<dbReference type="GO" id="GO:0000287">
    <property type="term" value="F:magnesium ion binding"/>
    <property type="evidence" value="ECO:0007669"/>
    <property type="project" value="UniProtKB-UniRule"/>
</dbReference>
<dbReference type="GO" id="GO:0009097">
    <property type="term" value="P:isoleucine biosynthetic process"/>
    <property type="evidence" value="ECO:0007669"/>
    <property type="project" value="TreeGrafter"/>
</dbReference>
<dbReference type="InterPro" id="IPR023757">
    <property type="entry name" value="THcHDO_hydrolase_firmi"/>
</dbReference>
<evidence type="ECO:0000313" key="12">
    <source>
        <dbReference type="Proteomes" id="UP000198565"/>
    </source>
</evidence>
<name>A0A1I4GVV4_9BACI</name>
<dbReference type="HAMAP" id="MF_01669">
    <property type="entry name" value="IolD"/>
    <property type="match status" value="1"/>
</dbReference>
<dbReference type="Pfam" id="PF02776">
    <property type="entry name" value="TPP_enzyme_N"/>
    <property type="match status" value="1"/>
</dbReference>
<dbReference type="PROSITE" id="PS00187">
    <property type="entry name" value="TPP_ENZYMES"/>
    <property type="match status" value="1"/>
</dbReference>
<keyword evidence="6 7" id="KW-0786">Thiamine pyrophosphate</keyword>
<dbReference type="Proteomes" id="UP000198565">
    <property type="component" value="Unassembled WGS sequence"/>
</dbReference>
<evidence type="ECO:0000256" key="6">
    <source>
        <dbReference type="ARBA" id="ARBA00023052"/>
    </source>
</evidence>
<dbReference type="InterPro" id="IPR012001">
    <property type="entry name" value="Thiamin_PyroP_enz_TPP-bd_dom"/>
</dbReference>
<dbReference type="RefSeq" id="WP_091479360.1">
    <property type="nucleotide sequence ID" value="NZ_FOTR01000001.1"/>
</dbReference>
<dbReference type="GO" id="GO:0003984">
    <property type="term" value="F:acetolactate synthase activity"/>
    <property type="evidence" value="ECO:0007669"/>
    <property type="project" value="TreeGrafter"/>
</dbReference>
<evidence type="ECO:0000256" key="1">
    <source>
        <dbReference type="ARBA" id="ARBA00007812"/>
    </source>
</evidence>
<keyword evidence="5 7" id="KW-0520">NAD</keyword>
<dbReference type="SUPFAM" id="SSF52518">
    <property type="entry name" value="Thiamin diphosphate-binding fold (THDP-binding)"/>
    <property type="match status" value="2"/>
</dbReference>
<dbReference type="EMBL" id="FOTR01000001">
    <property type="protein sequence ID" value="SFL33583.1"/>
    <property type="molecule type" value="Genomic_DNA"/>
</dbReference>
<feature type="binding site" evidence="7">
    <location>
        <position position="520"/>
    </location>
    <ligand>
        <name>Mg(2+)</name>
        <dbReference type="ChEBI" id="CHEBI:18420"/>
    </ligand>
</feature>
<dbReference type="InterPro" id="IPR011766">
    <property type="entry name" value="TPP_enzyme_TPP-bd"/>
</dbReference>
<keyword evidence="4 7" id="KW-0460">Magnesium</keyword>
<evidence type="ECO:0000313" key="11">
    <source>
        <dbReference type="EMBL" id="SFL33583.1"/>
    </source>
</evidence>
<dbReference type="InterPro" id="IPR029035">
    <property type="entry name" value="DHS-like_NAD/FAD-binding_dom"/>
</dbReference>
<dbReference type="PANTHER" id="PTHR18968:SF9">
    <property type="entry name" value="3D-(3,5_4)-TRIHYDROXYCYCLOHEXANE-1,2-DIONE HYDROLASE"/>
    <property type="match status" value="1"/>
</dbReference>